<reference evidence="2 3" key="1">
    <citation type="submission" date="2015-11" db="EMBL/GenBank/DDBJ databases">
        <title>Draft genome sequences of new species of the genus Lactobacillus isolated from orchardgrass silage.</title>
        <authorList>
            <person name="Tohno M."/>
            <person name="Tanizawa Y."/>
            <person name="Arita M."/>
        </authorList>
    </citation>
    <scope>NUCLEOTIDE SEQUENCE [LARGE SCALE GENOMIC DNA]</scope>
    <source>
        <strain evidence="2 3">IWT25</strain>
    </source>
</reference>
<evidence type="ECO:0000313" key="3">
    <source>
        <dbReference type="Proteomes" id="UP000198414"/>
    </source>
</evidence>
<proteinExistence type="predicted"/>
<organism evidence="2 3">
    <name type="scientific">Secundilactobacillus pentosiphilus</name>
    <dbReference type="NCBI Taxonomy" id="1714682"/>
    <lineage>
        <taxon>Bacteria</taxon>
        <taxon>Bacillati</taxon>
        <taxon>Bacillota</taxon>
        <taxon>Bacilli</taxon>
        <taxon>Lactobacillales</taxon>
        <taxon>Lactobacillaceae</taxon>
        <taxon>Secundilactobacillus</taxon>
    </lineage>
</organism>
<feature type="region of interest" description="Disordered" evidence="1">
    <location>
        <begin position="457"/>
        <end position="487"/>
    </location>
</feature>
<comment type="caution">
    <text evidence="2">The sequence shown here is derived from an EMBL/GenBank/DDBJ whole genome shotgun (WGS) entry which is preliminary data.</text>
</comment>
<dbReference type="OrthoDB" id="1641671at2"/>
<evidence type="ECO:0000313" key="2">
    <source>
        <dbReference type="EMBL" id="GAX06819.1"/>
    </source>
</evidence>
<feature type="compositionally biased region" description="Acidic residues" evidence="1">
    <location>
        <begin position="477"/>
        <end position="487"/>
    </location>
</feature>
<dbReference type="RefSeq" id="WP_089121762.1">
    <property type="nucleotide sequence ID" value="NZ_BCMI01000027.1"/>
</dbReference>
<gene>
    <name evidence="2" type="ORF">IWT25_02166</name>
</gene>
<evidence type="ECO:0000256" key="1">
    <source>
        <dbReference type="SAM" id="MobiDB-lite"/>
    </source>
</evidence>
<name>A0A1Z5IYS6_9LACO</name>
<dbReference type="NCBIfam" id="TIGR01542">
    <property type="entry name" value="A118_put_portal"/>
    <property type="match status" value="1"/>
</dbReference>
<dbReference type="InterPro" id="IPR006432">
    <property type="entry name" value="Phage_portal_A118-type"/>
</dbReference>
<accession>A0A1Z5IYS6</accession>
<dbReference type="InterPro" id="IPR021145">
    <property type="entry name" value="Portal_protein_SPP1_Gp6-like"/>
</dbReference>
<sequence length="487" mass="55522">MVNSLSKITDDARISIDPKEYERIDRDIDYYSDKLAYVKYMNSYGQYKRRPRNTINMTKTAARRLASIIFNEKAEISIKNDQQTNDFINQVLLDNDFKNQFEEQLERGIAMGGFAMRPYVDNDKIKIAWVRADQFYPLHSNTNNISEAAIASKTTVTENHNNVYYTLLEFHQWQGLDYIITNELYRSEDPTQVGMQVPLNSLENYEDLANQVLITNFVRPLFVYFKTPGANNVTLDSPLGLGIVDNAKHILDNINTTHDQFIWEIRLGNRRIAVPRTMLKTDDAHPPMFDSEQNVYAPLLTDDMTQGVTDLTSDIRTQQYTDAMNHWIEELETQIGLSTGTFSYADSGLKTATEVASDNSMTYQTRSSYLTMVEKAIDGLCEAILELAGQGQLFSNGQPLYTYDLVNKPLEVECHFDDGIFVDKDKQLDEDTKTLLAGALSKQTFLQRNYGMSDEEVQQELAKIQDEAPETTPEGQQFEDETGGDGE</sequence>
<dbReference type="AlphaFoldDB" id="A0A1Z5IYS6"/>
<dbReference type="Proteomes" id="UP000198414">
    <property type="component" value="Unassembled WGS sequence"/>
</dbReference>
<dbReference type="Pfam" id="PF05133">
    <property type="entry name" value="SPP1_portal"/>
    <property type="match status" value="1"/>
</dbReference>
<dbReference type="PIRSF" id="PIRSF011911">
    <property type="entry name" value="A118_put_portal"/>
    <property type="match status" value="1"/>
</dbReference>
<protein>
    <submittedName>
        <fullName evidence="2">Minor capsid protein</fullName>
    </submittedName>
</protein>
<dbReference type="EMBL" id="BCMI01000027">
    <property type="protein sequence ID" value="GAX06819.1"/>
    <property type="molecule type" value="Genomic_DNA"/>
</dbReference>